<evidence type="ECO:0000259" key="2">
    <source>
        <dbReference type="PROSITE" id="PS50011"/>
    </source>
</evidence>
<dbReference type="InterPro" id="IPR000719">
    <property type="entry name" value="Prot_kinase_dom"/>
</dbReference>
<dbReference type="PANTHER" id="PTHR23084:SF179">
    <property type="entry name" value="OS10G0565000 PROTEIN"/>
    <property type="match status" value="1"/>
</dbReference>
<keyword evidence="3" id="KW-0808">Transferase</keyword>
<evidence type="ECO:0000256" key="1">
    <source>
        <dbReference type="ARBA" id="ARBA00022737"/>
    </source>
</evidence>
<evidence type="ECO:0000313" key="4">
    <source>
        <dbReference type="Proteomes" id="UP000009168"/>
    </source>
</evidence>
<protein>
    <submittedName>
        <fullName evidence="3">Protein kinase</fullName>
    </submittedName>
</protein>
<dbReference type="GO" id="GO:0004672">
    <property type="term" value="F:protein kinase activity"/>
    <property type="evidence" value="ECO:0007669"/>
    <property type="project" value="InterPro"/>
</dbReference>
<dbReference type="InterPro" id="IPR003409">
    <property type="entry name" value="MORN"/>
</dbReference>
<dbReference type="SUPFAM" id="SSF56112">
    <property type="entry name" value="Protein kinase-like (PK-like)"/>
    <property type="match status" value="1"/>
</dbReference>
<name>Q234M3_TETTS</name>
<accession>Q234M3</accession>
<dbReference type="OrthoDB" id="242910at2759"/>
<dbReference type="Gene3D" id="2.20.110.10">
    <property type="entry name" value="Histone H3 K4-specific methyltransferase SET7/9 N-terminal domain"/>
    <property type="match status" value="2"/>
</dbReference>
<dbReference type="GeneID" id="7841242"/>
<dbReference type="Gene3D" id="1.10.510.10">
    <property type="entry name" value="Transferase(Phosphotransferase) domain 1"/>
    <property type="match status" value="1"/>
</dbReference>
<reference evidence="4" key="1">
    <citation type="journal article" date="2006" name="PLoS Biol.">
        <title>Macronuclear genome sequence of the ciliate Tetrahymena thermophila, a model eukaryote.</title>
        <authorList>
            <person name="Eisen J.A."/>
            <person name="Coyne R.S."/>
            <person name="Wu M."/>
            <person name="Wu D."/>
            <person name="Thiagarajan M."/>
            <person name="Wortman J.R."/>
            <person name="Badger J.H."/>
            <person name="Ren Q."/>
            <person name="Amedeo P."/>
            <person name="Jones K.M."/>
            <person name="Tallon L.J."/>
            <person name="Delcher A.L."/>
            <person name="Salzberg S.L."/>
            <person name="Silva J.C."/>
            <person name="Haas B.J."/>
            <person name="Majoros W.H."/>
            <person name="Farzad M."/>
            <person name="Carlton J.M."/>
            <person name="Smith R.K. Jr."/>
            <person name="Garg J."/>
            <person name="Pearlman R.E."/>
            <person name="Karrer K.M."/>
            <person name="Sun L."/>
            <person name="Manning G."/>
            <person name="Elde N.C."/>
            <person name="Turkewitz A.P."/>
            <person name="Asai D.J."/>
            <person name="Wilkes D.E."/>
            <person name="Wang Y."/>
            <person name="Cai H."/>
            <person name="Collins K."/>
            <person name="Stewart B.A."/>
            <person name="Lee S.R."/>
            <person name="Wilamowska K."/>
            <person name="Weinberg Z."/>
            <person name="Ruzzo W.L."/>
            <person name="Wloga D."/>
            <person name="Gaertig J."/>
            <person name="Frankel J."/>
            <person name="Tsao C.-C."/>
            <person name="Gorovsky M.A."/>
            <person name="Keeling P.J."/>
            <person name="Waller R.F."/>
            <person name="Patron N.J."/>
            <person name="Cherry J.M."/>
            <person name="Stover N.A."/>
            <person name="Krieger C.J."/>
            <person name="del Toro C."/>
            <person name="Ryder H.F."/>
            <person name="Williamson S.C."/>
            <person name="Barbeau R.A."/>
            <person name="Hamilton E.P."/>
            <person name="Orias E."/>
        </authorList>
    </citation>
    <scope>NUCLEOTIDE SEQUENCE [LARGE SCALE GENOMIC DNA]</scope>
    <source>
        <strain evidence="4">SB210</strain>
    </source>
</reference>
<keyword evidence="1" id="KW-0677">Repeat</keyword>
<dbReference type="SMART" id="SM00698">
    <property type="entry name" value="MORN"/>
    <property type="match status" value="6"/>
</dbReference>
<dbReference type="RefSeq" id="XP_001012225.1">
    <property type="nucleotide sequence ID" value="XM_001012225.1"/>
</dbReference>
<evidence type="ECO:0000313" key="3">
    <source>
        <dbReference type="EMBL" id="EAR91980.1"/>
    </source>
</evidence>
<sequence>MFDSKQNITNYLEKNGFNKIQFQANQQDQYSKDTKNLIQAWNSQKKQQAFIKVIEVRNPQQTIDRIKMVQNFETKFIQKYDKPPEIIDNGLIVYSNSFQKNGNLKNYQQKKQLNIDIVQRLACKILIGLDCLHKNKLFHGRFKIENVLMDQNESILLTDYCIQDSDDFFLEKEQNHFNQEKNIFENLNVSIEEMQSQDLYRAGVLIISLCDLLREKEQNLDQQLRYNTKRSYYLQQIANNLVDQDNLRLFNLQFTLEKLDYFEGIYQSFLFGLNTYEGEMQNNKKHGKGVFKYFIGDLVFGVWENDKYTGNGVTYYQNGDISDKRDNNYIMYWKKSQCMIEGVYSNDQKAIQGTYFIDGSQWKVTYINKKFQGYSEIYYKNNENLFKGNLKDSQQHGYGELFWKVNQVFKGKFQNNQIDGLGQFKLQEGSEYFGQMKYNKFHGYGKLYWNIGSYYEGQWVNHQRQGYGKYYDYFSGSIYEGMFQTSQQDGEGILKQQNGTIKYGLWQKGIYVQGSDKQVDLEQLKQKFLNLSLSLQKSMR</sequence>
<dbReference type="PROSITE" id="PS50011">
    <property type="entry name" value="PROTEIN_KINASE_DOM"/>
    <property type="match status" value="1"/>
</dbReference>
<organism evidence="3 4">
    <name type="scientific">Tetrahymena thermophila (strain SB210)</name>
    <dbReference type="NCBI Taxonomy" id="312017"/>
    <lineage>
        <taxon>Eukaryota</taxon>
        <taxon>Sar</taxon>
        <taxon>Alveolata</taxon>
        <taxon>Ciliophora</taxon>
        <taxon>Intramacronucleata</taxon>
        <taxon>Oligohymenophorea</taxon>
        <taxon>Hymenostomatida</taxon>
        <taxon>Tetrahymenina</taxon>
        <taxon>Tetrahymenidae</taxon>
        <taxon>Tetrahymena</taxon>
    </lineage>
</organism>
<dbReference type="InterPro" id="IPR001245">
    <property type="entry name" value="Ser-Thr/Tyr_kinase_cat_dom"/>
</dbReference>
<dbReference type="HOGENOM" id="CLU_504832_0_0_1"/>
<dbReference type="InParanoid" id="Q234M3"/>
<dbReference type="AlphaFoldDB" id="Q234M3"/>
<dbReference type="eggNOG" id="KOG0229">
    <property type="taxonomic scope" value="Eukaryota"/>
</dbReference>
<dbReference type="EMBL" id="GG662767">
    <property type="protein sequence ID" value="EAR91980.1"/>
    <property type="molecule type" value="Genomic_DNA"/>
</dbReference>
<gene>
    <name evidence="3" type="ORF">TTHERM_00102750</name>
</gene>
<dbReference type="PANTHER" id="PTHR23084">
    <property type="entry name" value="PHOSPHATIDYLINOSITOL-4-PHOSPHATE 5-KINASE RELATED"/>
    <property type="match status" value="1"/>
</dbReference>
<keyword evidence="3" id="KW-0418">Kinase</keyword>
<dbReference type="KEGG" id="tet:TTHERM_00102750"/>
<keyword evidence="4" id="KW-1185">Reference proteome</keyword>
<dbReference type="Proteomes" id="UP000009168">
    <property type="component" value="Unassembled WGS sequence"/>
</dbReference>
<proteinExistence type="predicted"/>
<dbReference type="Pfam" id="PF07714">
    <property type="entry name" value="PK_Tyr_Ser-Thr"/>
    <property type="match status" value="1"/>
</dbReference>
<dbReference type="GO" id="GO:0005524">
    <property type="term" value="F:ATP binding"/>
    <property type="evidence" value="ECO:0007669"/>
    <property type="project" value="InterPro"/>
</dbReference>
<dbReference type="Pfam" id="PF02493">
    <property type="entry name" value="MORN"/>
    <property type="match status" value="6"/>
</dbReference>
<dbReference type="InterPro" id="IPR011009">
    <property type="entry name" value="Kinase-like_dom_sf"/>
</dbReference>
<dbReference type="SUPFAM" id="SSF82185">
    <property type="entry name" value="Histone H3 K4-specific methyltransferase SET7/9 N-terminal domain"/>
    <property type="match status" value="2"/>
</dbReference>
<feature type="domain" description="Protein kinase" evidence="2">
    <location>
        <begin position="6"/>
        <end position="262"/>
    </location>
</feature>